<dbReference type="EnsemblMetazoa" id="PPA40510.1">
    <property type="protein sequence ID" value="PPA40510.1"/>
    <property type="gene ID" value="WBGene00278879"/>
</dbReference>
<reference evidence="2" key="1">
    <citation type="journal article" date="2008" name="Nat. Genet.">
        <title>The Pristionchus pacificus genome provides a unique perspective on nematode lifestyle and parasitism.</title>
        <authorList>
            <person name="Dieterich C."/>
            <person name="Clifton S.W."/>
            <person name="Schuster L.N."/>
            <person name="Chinwalla A."/>
            <person name="Delehaunty K."/>
            <person name="Dinkelacker I."/>
            <person name="Fulton L."/>
            <person name="Fulton R."/>
            <person name="Godfrey J."/>
            <person name="Minx P."/>
            <person name="Mitreva M."/>
            <person name="Roeseler W."/>
            <person name="Tian H."/>
            <person name="Witte H."/>
            <person name="Yang S.P."/>
            <person name="Wilson R.K."/>
            <person name="Sommer R.J."/>
        </authorList>
    </citation>
    <scope>NUCLEOTIDE SEQUENCE [LARGE SCALE GENOMIC DNA]</scope>
    <source>
        <strain evidence="2">PS312</strain>
    </source>
</reference>
<name>A0A2A6C1W8_PRIPA</name>
<keyword evidence="2" id="KW-1185">Reference proteome</keyword>
<dbReference type="AlphaFoldDB" id="A0A2A6C1W8"/>
<dbReference type="Proteomes" id="UP000005239">
    <property type="component" value="Unassembled WGS sequence"/>
</dbReference>
<accession>A0A2A6C1W8</accession>
<proteinExistence type="predicted"/>
<organism evidence="1 2">
    <name type="scientific">Pristionchus pacificus</name>
    <name type="common">Parasitic nematode worm</name>
    <dbReference type="NCBI Taxonomy" id="54126"/>
    <lineage>
        <taxon>Eukaryota</taxon>
        <taxon>Metazoa</taxon>
        <taxon>Ecdysozoa</taxon>
        <taxon>Nematoda</taxon>
        <taxon>Chromadorea</taxon>
        <taxon>Rhabditida</taxon>
        <taxon>Rhabditina</taxon>
        <taxon>Diplogasteromorpha</taxon>
        <taxon>Diplogasteroidea</taxon>
        <taxon>Neodiplogasteridae</taxon>
        <taxon>Pristionchus</taxon>
    </lineage>
</organism>
<evidence type="ECO:0000313" key="2">
    <source>
        <dbReference type="Proteomes" id="UP000005239"/>
    </source>
</evidence>
<protein>
    <submittedName>
        <fullName evidence="1">Uncharacterized protein</fullName>
    </submittedName>
</protein>
<gene>
    <name evidence="1" type="primary">WBGene00278879</name>
</gene>
<dbReference type="PANTHER" id="PTHR45830:SF15">
    <property type="entry name" value="SERPENTINE RECEPTOR, CLASS I"/>
    <property type="match status" value="1"/>
</dbReference>
<sequence>MSLALQSLEKDCDYANELIKEPELNWLIRRGGTLFIFGDYGKPPFLIYELYALGITLFTCAPPALILLVQSMYALKMKRKTLSLLRKTI</sequence>
<dbReference type="PANTHER" id="PTHR45830">
    <property type="entry name" value="SERPENTINE RECEPTOR, CLASS I"/>
    <property type="match status" value="1"/>
</dbReference>
<accession>A0A8R1UXD4</accession>
<evidence type="ECO:0000313" key="1">
    <source>
        <dbReference type="EnsemblMetazoa" id="PPA40510.1"/>
    </source>
</evidence>
<reference evidence="1" key="2">
    <citation type="submission" date="2022-06" db="UniProtKB">
        <authorList>
            <consortium name="EnsemblMetazoa"/>
        </authorList>
    </citation>
    <scope>IDENTIFICATION</scope>
    <source>
        <strain evidence="1">PS312</strain>
    </source>
</reference>